<dbReference type="Proteomes" id="UP000199088">
    <property type="component" value="Unassembled WGS sequence"/>
</dbReference>
<dbReference type="InterPro" id="IPR009061">
    <property type="entry name" value="DNA-bd_dom_put_sf"/>
</dbReference>
<organism evidence="1 2">
    <name type="scientific">Klenkia soli</name>
    <dbReference type="NCBI Taxonomy" id="1052260"/>
    <lineage>
        <taxon>Bacteria</taxon>
        <taxon>Bacillati</taxon>
        <taxon>Actinomycetota</taxon>
        <taxon>Actinomycetes</taxon>
        <taxon>Geodermatophilales</taxon>
        <taxon>Geodermatophilaceae</taxon>
        <taxon>Klenkia</taxon>
    </lineage>
</organism>
<accession>A0A1H0T028</accession>
<proteinExistence type="predicted"/>
<dbReference type="SUPFAM" id="SSF46955">
    <property type="entry name" value="Putative DNA-binding domain"/>
    <property type="match status" value="1"/>
</dbReference>
<dbReference type="RefSeq" id="WP_091248790.1">
    <property type="nucleotide sequence ID" value="NZ_FNIR01000014.1"/>
</dbReference>
<protein>
    <submittedName>
        <fullName evidence="1">DNA binding domain-containing protein, excisionase family</fullName>
    </submittedName>
</protein>
<dbReference type="AlphaFoldDB" id="A0A1H0T028"/>
<dbReference type="OrthoDB" id="2102772at201174"/>
<evidence type="ECO:0000313" key="2">
    <source>
        <dbReference type="Proteomes" id="UP000199088"/>
    </source>
</evidence>
<gene>
    <name evidence="1" type="ORF">SAMN05660199_03969</name>
</gene>
<reference evidence="2" key="1">
    <citation type="submission" date="2016-10" db="EMBL/GenBank/DDBJ databases">
        <authorList>
            <person name="Varghese N."/>
            <person name="Submissions S."/>
        </authorList>
    </citation>
    <scope>NUCLEOTIDE SEQUENCE [LARGE SCALE GENOMIC DNA]</scope>
    <source>
        <strain evidence="2">DSM 45843</strain>
    </source>
</reference>
<keyword evidence="2" id="KW-1185">Reference proteome</keyword>
<sequence>MNTCPGPHQQLVYNYEQAAAQISISERTLRQMIVNGELRSIGYGEGRRRRGVTHEALVAWVGAREIAEQ</sequence>
<name>A0A1H0T028_9ACTN</name>
<dbReference type="STRING" id="1052260.SAMN05660199_03969"/>
<evidence type="ECO:0000313" key="1">
    <source>
        <dbReference type="EMBL" id="SDP46848.1"/>
    </source>
</evidence>
<dbReference type="EMBL" id="FNIR01000014">
    <property type="protein sequence ID" value="SDP46848.1"/>
    <property type="molecule type" value="Genomic_DNA"/>
</dbReference>